<keyword evidence="1" id="KW-0472">Membrane</keyword>
<evidence type="ECO:0000313" key="3">
    <source>
        <dbReference type="Proteomes" id="UP001359559"/>
    </source>
</evidence>
<keyword evidence="1" id="KW-1133">Transmembrane helix</keyword>
<proteinExistence type="predicted"/>
<feature type="transmembrane region" description="Helical" evidence="1">
    <location>
        <begin position="66"/>
        <end position="84"/>
    </location>
</feature>
<dbReference type="EMBL" id="JAYKXN010000008">
    <property type="protein sequence ID" value="KAK7262747.1"/>
    <property type="molecule type" value="Genomic_DNA"/>
</dbReference>
<gene>
    <name evidence="2" type="ORF">RJT34_30327</name>
</gene>
<comment type="caution">
    <text evidence="2">The sequence shown here is derived from an EMBL/GenBank/DDBJ whole genome shotgun (WGS) entry which is preliminary data.</text>
</comment>
<keyword evidence="1" id="KW-0812">Transmembrane</keyword>
<evidence type="ECO:0008006" key="4">
    <source>
        <dbReference type="Google" id="ProtNLM"/>
    </source>
</evidence>
<reference evidence="2 3" key="1">
    <citation type="submission" date="2024-01" db="EMBL/GenBank/DDBJ databases">
        <title>The genomes of 5 underutilized Papilionoideae crops provide insights into root nodulation and disease resistance.</title>
        <authorList>
            <person name="Yuan L."/>
        </authorList>
    </citation>
    <scope>NUCLEOTIDE SEQUENCE [LARGE SCALE GENOMIC DNA]</scope>
    <source>
        <strain evidence="2">LY-2023</strain>
        <tissue evidence="2">Leaf</tissue>
    </source>
</reference>
<evidence type="ECO:0000313" key="2">
    <source>
        <dbReference type="EMBL" id="KAK7262747.1"/>
    </source>
</evidence>
<dbReference type="AlphaFoldDB" id="A0AAN9I1V8"/>
<accession>A0AAN9I1V8</accession>
<name>A0AAN9I1V8_CLITE</name>
<sequence>MEMHTSSPPHSSDLWFDVEGPFFSGVKRRRPFPFSPSISTFLSLLVFLFLFPLPVILFPYPSGDPLQVSIASFFHIFLSMNIKCESVRICAFRMVMCE</sequence>
<keyword evidence="3" id="KW-1185">Reference proteome</keyword>
<evidence type="ECO:0000256" key="1">
    <source>
        <dbReference type="SAM" id="Phobius"/>
    </source>
</evidence>
<organism evidence="2 3">
    <name type="scientific">Clitoria ternatea</name>
    <name type="common">Butterfly pea</name>
    <dbReference type="NCBI Taxonomy" id="43366"/>
    <lineage>
        <taxon>Eukaryota</taxon>
        <taxon>Viridiplantae</taxon>
        <taxon>Streptophyta</taxon>
        <taxon>Embryophyta</taxon>
        <taxon>Tracheophyta</taxon>
        <taxon>Spermatophyta</taxon>
        <taxon>Magnoliopsida</taxon>
        <taxon>eudicotyledons</taxon>
        <taxon>Gunneridae</taxon>
        <taxon>Pentapetalae</taxon>
        <taxon>rosids</taxon>
        <taxon>fabids</taxon>
        <taxon>Fabales</taxon>
        <taxon>Fabaceae</taxon>
        <taxon>Papilionoideae</taxon>
        <taxon>50 kb inversion clade</taxon>
        <taxon>NPAAA clade</taxon>
        <taxon>indigoferoid/millettioid clade</taxon>
        <taxon>Phaseoleae</taxon>
        <taxon>Clitoria</taxon>
    </lineage>
</organism>
<protein>
    <recommendedName>
        <fullName evidence="4">Transmembrane protein</fullName>
    </recommendedName>
</protein>
<dbReference type="Proteomes" id="UP001359559">
    <property type="component" value="Unassembled WGS sequence"/>
</dbReference>
<feature type="transmembrane region" description="Helical" evidence="1">
    <location>
        <begin position="38"/>
        <end position="60"/>
    </location>
</feature>